<reference evidence="1 2" key="1">
    <citation type="journal article" date="2019" name="Nat. Ecol. Evol.">
        <title>Megaphylogeny resolves global patterns of mushroom evolution.</title>
        <authorList>
            <person name="Varga T."/>
            <person name="Krizsan K."/>
            <person name="Foldi C."/>
            <person name="Dima B."/>
            <person name="Sanchez-Garcia M."/>
            <person name="Sanchez-Ramirez S."/>
            <person name="Szollosi G.J."/>
            <person name="Szarkandi J.G."/>
            <person name="Papp V."/>
            <person name="Albert L."/>
            <person name="Andreopoulos W."/>
            <person name="Angelini C."/>
            <person name="Antonin V."/>
            <person name="Barry K.W."/>
            <person name="Bougher N.L."/>
            <person name="Buchanan P."/>
            <person name="Buyck B."/>
            <person name="Bense V."/>
            <person name="Catcheside P."/>
            <person name="Chovatia M."/>
            <person name="Cooper J."/>
            <person name="Damon W."/>
            <person name="Desjardin D."/>
            <person name="Finy P."/>
            <person name="Geml J."/>
            <person name="Haridas S."/>
            <person name="Hughes K."/>
            <person name="Justo A."/>
            <person name="Karasinski D."/>
            <person name="Kautmanova I."/>
            <person name="Kiss B."/>
            <person name="Kocsube S."/>
            <person name="Kotiranta H."/>
            <person name="LaButti K.M."/>
            <person name="Lechner B.E."/>
            <person name="Liimatainen K."/>
            <person name="Lipzen A."/>
            <person name="Lukacs Z."/>
            <person name="Mihaltcheva S."/>
            <person name="Morgado L.N."/>
            <person name="Niskanen T."/>
            <person name="Noordeloos M.E."/>
            <person name="Ohm R.A."/>
            <person name="Ortiz-Santana B."/>
            <person name="Ovrebo C."/>
            <person name="Racz N."/>
            <person name="Riley R."/>
            <person name="Savchenko A."/>
            <person name="Shiryaev A."/>
            <person name="Soop K."/>
            <person name="Spirin V."/>
            <person name="Szebenyi C."/>
            <person name="Tomsovsky M."/>
            <person name="Tulloss R.E."/>
            <person name="Uehling J."/>
            <person name="Grigoriev I.V."/>
            <person name="Vagvolgyi C."/>
            <person name="Papp T."/>
            <person name="Martin F.M."/>
            <person name="Miettinen O."/>
            <person name="Hibbett D.S."/>
            <person name="Nagy L.G."/>
        </authorList>
    </citation>
    <scope>NUCLEOTIDE SEQUENCE [LARGE SCALE GENOMIC DNA]</scope>
    <source>
        <strain evidence="1 2">NL-1719</strain>
    </source>
</reference>
<gene>
    <name evidence="1" type="ORF">BDN72DRAFT_956965</name>
</gene>
<dbReference type="EMBL" id="ML208280">
    <property type="protein sequence ID" value="TFK72984.1"/>
    <property type="molecule type" value="Genomic_DNA"/>
</dbReference>
<sequence length="379" mass="43083">MASTASIAFAWPLQFCTFTTIATFVASIVTLNVSQVDRLWTFLPTIYVTYFAFLPLWSNRQLAYLVPYTPRTLGWAVAEEFSPRALLMFSLVVLWMFRLSYNTYRRGLFNLSDEDYRWAVLRKQLHPVLFQITNFVFISGIQNLILLLLGLPAYVAAVLQPHSRLEVSDWVFTVLALAVLGFEFTADNQQYSYQAYKHAYLASKRKDKPIKPYDPLMQWPGSRLDWTPTDAERGFIAQGLWAYSRHPNFLCEQSFWWIITLMPLAASAPPGIPSLAESPSLGDVFSGLPYSVLDLIYPLRYLSPAIVLSLLFISSTCYTENITRGKYTKAYAAYQERVSMFNPLGTLVKIGTLKFSGKNDAMEALIWGKPKQKGKGKAE</sequence>
<evidence type="ECO:0000313" key="2">
    <source>
        <dbReference type="Proteomes" id="UP000308600"/>
    </source>
</evidence>
<proteinExistence type="predicted"/>
<evidence type="ECO:0000313" key="1">
    <source>
        <dbReference type="EMBL" id="TFK72984.1"/>
    </source>
</evidence>
<name>A0ACD3B4U1_9AGAR</name>
<keyword evidence="2" id="KW-1185">Reference proteome</keyword>
<protein>
    <submittedName>
        <fullName evidence="1">DUF1295-domain-containing protein</fullName>
    </submittedName>
</protein>
<dbReference type="Proteomes" id="UP000308600">
    <property type="component" value="Unassembled WGS sequence"/>
</dbReference>
<organism evidence="1 2">
    <name type="scientific">Pluteus cervinus</name>
    <dbReference type="NCBI Taxonomy" id="181527"/>
    <lineage>
        <taxon>Eukaryota</taxon>
        <taxon>Fungi</taxon>
        <taxon>Dikarya</taxon>
        <taxon>Basidiomycota</taxon>
        <taxon>Agaricomycotina</taxon>
        <taxon>Agaricomycetes</taxon>
        <taxon>Agaricomycetidae</taxon>
        <taxon>Agaricales</taxon>
        <taxon>Pluteineae</taxon>
        <taxon>Pluteaceae</taxon>
        <taxon>Pluteus</taxon>
    </lineage>
</organism>
<accession>A0ACD3B4U1</accession>